<dbReference type="Gene3D" id="3.30.450.20">
    <property type="entry name" value="PAS domain"/>
    <property type="match status" value="1"/>
</dbReference>
<dbReference type="GO" id="GO:0005634">
    <property type="term" value="C:nucleus"/>
    <property type="evidence" value="ECO:0007669"/>
    <property type="project" value="TreeGrafter"/>
</dbReference>
<dbReference type="Pfam" id="PF13426">
    <property type="entry name" value="PAS_9"/>
    <property type="match status" value="1"/>
</dbReference>
<dbReference type="AlphaFoldDB" id="A0AA40EPX0"/>
<sequence length="163" mass="18487">MNSWESAAIEQYPNNGFVDSQTALFYNGLYAPRGYNLMEILTAVCLRPNPRIDLGPVDDSCPLILCDMTLPDQPIVYASPAFTCMTGYTFDEIRGHNCRFLQAPGGQVHAGATRRYVEKETIRKMQKALEKRREIQLEVVNFKKDGQSFTNVLTMIPVMSERE</sequence>
<dbReference type="InterPro" id="IPR000014">
    <property type="entry name" value="PAS"/>
</dbReference>
<dbReference type="PANTHER" id="PTHR47429:SF7">
    <property type="entry name" value="GATA-FACTOR"/>
    <property type="match status" value="1"/>
</dbReference>
<gene>
    <name evidence="5" type="ORF">B0T18DRAFT_439275</name>
</gene>
<reference evidence="5" key="1">
    <citation type="submission" date="2023-06" db="EMBL/GenBank/DDBJ databases">
        <title>Genome-scale phylogeny and comparative genomics of the fungal order Sordariales.</title>
        <authorList>
            <consortium name="Lawrence Berkeley National Laboratory"/>
            <person name="Hensen N."/>
            <person name="Bonometti L."/>
            <person name="Westerberg I."/>
            <person name="Brannstrom I.O."/>
            <person name="Guillou S."/>
            <person name="Cros-Aarteil S."/>
            <person name="Calhoun S."/>
            <person name="Haridas S."/>
            <person name="Kuo A."/>
            <person name="Mondo S."/>
            <person name="Pangilinan J."/>
            <person name="Riley R."/>
            <person name="LaButti K."/>
            <person name="Andreopoulos B."/>
            <person name="Lipzen A."/>
            <person name="Chen C."/>
            <person name="Yanf M."/>
            <person name="Daum C."/>
            <person name="Ng V."/>
            <person name="Clum A."/>
            <person name="Steindorff A."/>
            <person name="Ohm R."/>
            <person name="Martin F."/>
            <person name="Silar P."/>
            <person name="Natvig D."/>
            <person name="Lalanne C."/>
            <person name="Gautier V."/>
            <person name="Ament-velasquez S.L."/>
            <person name="Kruys A."/>
            <person name="Hutchinson M.I."/>
            <person name="Powell A.J."/>
            <person name="Barry K."/>
            <person name="Miller A.N."/>
            <person name="Grigoriev I.V."/>
            <person name="Debuchy R."/>
            <person name="Gladieux P."/>
            <person name="Thoren M.H."/>
            <person name="Johannesson H."/>
        </authorList>
    </citation>
    <scope>NUCLEOTIDE SEQUENCE</scope>
    <source>
        <strain evidence="5">SMH3187-1</strain>
    </source>
</reference>
<proteinExistence type="predicted"/>
<keyword evidence="3" id="KW-0157">Chromophore</keyword>
<feature type="domain" description="PAS" evidence="4">
    <location>
        <begin position="69"/>
        <end position="161"/>
    </location>
</feature>
<name>A0AA40EPX0_9PEZI</name>
<evidence type="ECO:0000256" key="1">
    <source>
        <dbReference type="ARBA" id="ARBA00022630"/>
    </source>
</evidence>
<dbReference type="EMBL" id="JAUKUD010000005">
    <property type="protein sequence ID" value="KAK0743320.1"/>
    <property type="molecule type" value="Genomic_DNA"/>
</dbReference>
<dbReference type="SUPFAM" id="SSF55785">
    <property type="entry name" value="PYP-like sensor domain (PAS domain)"/>
    <property type="match status" value="1"/>
</dbReference>
<dbReference type="CDD" id="cd00130">
    <property type="entry name" value="PAS"/>
    <property type="match status" value="1"/>
</dbReference>
<evidence type="ECO:0000256" key="2">
    <source>
        <dbReference type="ARBA" id="ARBA00022643"/>
    </source>
</evidence>
<accession>A0AA40EPX0</accession>
<evidence type="ECO:0000256" key="3">
    <source>
        <dbReference type="ARBA" id="ARBA00022991"/>
    </source>
</evidence>
<keyword evidence="6" id="KW-1185">Reference proteome</keyword>
<dbReference type="InterPro" id="IPR035965">
    <property type="entry name" value="PAS-like_dom_sf"/>
</dbReference>
<evidence type="ECO:0000259" key="4">
    <source>
        <dbReference type="Pfam" id="PF13426"/>
    </source>
</evidence>
<evidence type="ECO:0000313" key="6">
    <source>
        <dbReference type="Proteomes" id="UP001172155"/>
    </source>
</evidence>
<comment type="caution">
    <text evidence="5">The sequence shown here is derived from an EMBL/GenBank/DDBJ whole genome shotgun (WGS) entry which is preliminary data.</text>
</comment>
<organism evidence="5 6">
    <name type="scientific">Schizothecium vesticola</name>
    <dbReference type="NCBI Taxonomy" id="314040"/>
    <lineage>
        <taxon>Eukaryota</taxon>
        <taxon>Fungi</taxon>
        <taxon>Dikarya</taxon>
        <taxon>Ascomycota</taxon>
        <taxon>Pezizomycotina</taxon>
        <taxon>Sordariomycetes</taxon>
        <taxon>Sordariomycetidae</taxon>
        <taxon>Sordariales</taxon>
        <taxon>Schizotheciaceae</taxon>
        <taxon>Schizothecium</taxon>
    </lineage>
</organism>
<dbReference type="PANTHER" id="PTHR47429">
    <property type="entry name" value="PROTEIN TWIN LOV 1"/>
    <property type="match status" value="1"/>
</dbReference>
<dbReference type="Proteomes" id="UP001172155">
    <property type="component" value="Unassembled WGS sequence"/>
</dbReference>
<evidence type="ECO:0000313" key="5">
    <source>
        <dbReference type="EMBL" id="KAK0743320.1"/>
    </source>
</evidence>
<keyword evidence="1" id="KW-0285">Flavoprotein</keyword>
<protein>
    <submittedName>
        <fullName evidence="5">Vivid protein</fullName>
    </submittedName>
</protein>
<keyword evidence="2" id="KW-0288">FMN</keyword>